<reference evidence="2" key="2">
    <citation type="submission" date="2020-09" db="EMBL/GenBank/DDBJ databases">
        <authorList>
            <person name="Sun Q."/>
            <person name="Zhou Y."/>
        </authorList>
    </citation>
    <scope>NUCLEOTIDE SEQUENCE</scope>
    <source>
        <strain evidence="2">CGMCC 1.15454</strain>
    </source>
</reference>
<keyword evidence="3" id="KW-1185">Reference proteome</keyword>
<protein>
    <submittedName>
        <fullName evidence="2">Uncharacterized protein</fullName>
    </submittedName>
</protein>
<evidence type="ECO:0000313" key="2">
    <source>
        <dbReference type="EMBL" id="GGB32716.1"/>
    </source>
</evidence>
<organism evidence="2 3">
    <name type="scientific">Lentibacillus populi</name>
    <dbReference type="NCBI Taxonomy" id="1827502"/>
    <lineage>
        <taxon>Bacteria</taxon>
        <taxon>Bacillati</taxon>
        <taxon>Bacillota</taxon>
        <taxon>Bacilli</taxon>
        <taxon>Bacillales</taxon>
        <taxon>Bacillaceae</taxon>
        <taxon>Lentibacillus</taxon>
    </lineage>
</organism>
<evidence type="ECO:0000313" key="3">
    <source>
        <dbReference type="Proteomes" id="UP000621492"/>
    </source>
</evidence>
<sequence>MLKEICISLAEIKDFLHFKNPKEAIELLTEKEEKVKKKIVKMQRTQQIIQNKKKQIEEALRLNFDWFTIEKMETECYVLSENTLKLFR</sequence>
<dbReference type="EMBL" id="BMJD01000003">
    <property type="protein sequence ID" value="GGB32716.1"/>
    <property type="molecule type" value="Genomic_DNA"/>
</dbReference>
<dbReference type="RefSeq" id="WP_188724694.1">
    <property type="nucleotide sequence ID" value="NZ_BMJD01000003.1"/>
</dbReference>
<proteinExistence type="predicted"/>
<dbReference type="InterPro" id="IPR009061">
    <property type="entry name" value="DNA-bd_dom_put_sf"/>
</dbReference>
<reference evidence="2" key="1">
    <citation type="journal article" date="2014" name="Int. J. Syst. Evol. Microbiol.">
        <title>Complete genome sequence of Corynebacterium casei LMG S-19264T (=DSM 44701T), isolated from a smear-ripened cheese.</title>
        <authorList>
            <consortium name="US DOE Joint Genome Institute (JGI-PGF)"/>
            <person name="Walter F."/>
            <person name="Albersmeier A."/>
            <person name="Kalinowski J."/>
            <person name="Ruckert C."/>
        </authorList>
    </citation>
    <scope>NUCLEOTIDE SEQUENCE</scope>
    <source>
        <strain evidence="2">CGMCC 1.15454</strain>
    </source>
</reference>
<feature type="coiled-coil region" evidence="1">
    <location>
        <begin position="25"/>
        <end position="62"/>
    </location>
</feature>
<accession>A0A9W5TVK6</accession>
<name>A0A9W5TVK6_9BACI</name>
<dbReference type="AlphaFoldDB" id="A0A9W5TVK6"/>
<dbReference type="Proteomes" id="UP000621492">
    <property type="component" value="Unassembled WGS sequence"/>
</dbReference>
<evidence type="ECO:0000256" key="1">
    <source>
        <dbReference type="SAM" id="Coils"/>
    </source>
</evidence>
<comment type="caution">
    <text evidence="2">The sequence shown here is derived from an EMBL/GenBank/DDBJ whole genome shotgun (WGS) entry which is preliminary data.</text>
</comment>
<keyword evidence="1" id="KW-0175">Coiled coil</keyword>
<gene>
    <name evidence="2" type="ORF">GCM10011409_07680</name>
</gene>
<dbReference type="SUPFAM" id="SSF46955">
    <property type="entry name" value="Putative DNA-binding domain"/>
    <property type="match status" value="1"/>
</dbReference>